<comment type="caution">
    <text evidence="7">The sequence shown here is derived from an EMBL/GenBank/DDBJ whole genome shotgun (WGS) entry which is preliminary data.</text>
</comment>
<gene>
    <name evidence="7" type="ORF">FDT66_10275</name>
</gene>
<feature type="transmembrane region" description="Helical" evidence="6">
    <location>
        <begin position="362"/>
        <end position="381"/>
    </location>
</feature>
<dbReference type="PANTHER" id="PTHR30250:SF11">
    <property type="entry name" value="O-ANTIGEN TRANSPORTER-RELATED"/>
    <property type="match status" value="1"/>
</dbReference>
<dbReference type="AlphaFoldDB" id="A0A5S3N2E7"/>
<feature type="transmembrane region" description="Helical" evidence="6">
    <location>
        <begin position="18"/>
        <end position="38"/>
    </location>
</feature>
<evidence type="ECO:0000256" key="5">
    <source>
        <dbReference type="ARBA" id="ARBA00023136"/>
    </source>
</evidence>
<reference evidence="7 8" key="1">
    <citation type="submission" date="2019-05" db="EMBL/GenBank/DDBJ databases">
        <title>Polaribacter aestuariivivens sp. nov., isolated from a tidal flat.</title>
        <authorList>
            <person name="Yoon J.-H."/>
        </authorList>
    </citation>
    <scope>NUCLEOTIDE SEQUENCE [LARGE SCALE GENOMIC DNA]</scope>
    <source>
        <strain evidence="7 8">DBTF-3</strain>
    </source>
</reference>
<dbReference type="Proteomes" id="UP000307140">
    <property type="component" value="Unassembled WGS sequence"/>
</dbReference>
<feature type="transmembrane region" description="Helical" evidence="6">
    <location>
        <begin position="50"/>
        <end position="74"/>
    </location>
</feature>
<sequence>MNLITSYISNFISRKGSYVFLATIFARIFSFLAAWFALKLIPNKELGEVLFAYNIIIFILPISGLGLHQSFIRYGALLKTTEEKNSLFLYVFKKGFWVSLVLIAIISVSAFFIDFQFSNTKTYLILLSFIIIPSFLLEIIKAQLRLSHNNKSFAYTEIAQSIILLITVIILSYYFAEFGYAIALLLSPLLTALLFINKININFKLKTKLPITDATFWKYGFFASLSNVVTQLLFVIDILLIGYLLADTEMVTNYRYISLIPFSLLFLPRVFIATDFVAFTEKIYDNMYIKKYMKSYMLLFLIVSIFLMFLSYFFGEFILKLLDEKFVEYSTTFFILMVGISGIFMFRGLYGNLLSSIGKAHINYYIATIALLLNIVSNYYLIPKYGIRGAAITSALLMWFTGIASYVWFLYLYKKLPLK</sequence>
<name>A0A5S3N2E7_9FLAO</name>
<feature type="transmembrane region" description="Helical" evidence="6">
    <location>
        <begin position="219"/>
        <end position="244"/>
    </location>
</feature>
<protein>
    <submittedName>
        <fullName evidence="7">Uncharacterized protein</fullName>
    </submittedName>
</protein>
<proteinExistence type="predicted"/>
<keyword evidence="2" id="KW-1003">Cell membrane</keyword>
<feature type="transmembrane region" description="Helical" evidence="6">
    <location>
        <begin position="95"/>
        <end position="117"/>
    </location>
</feature>
<feature type="transmembrane region" description="Helical" evidence="6">
    <location>
        <begin position="298"/>
        <end position="319"/>
    </location>
</feature>
<dbReference type="RefSeq" id="WP_138536193.1">
    <property type="nucleotide sequence ID" value="NZ_VANR01000005.1"/>
</dbReference>
<accession>A0A5S3N2E7</accession>
<dbReference type="OrthoDB" id="1186186at2"/>
<dbReference type="GO" id="GO:0005886">
    <property type="term" value="C:plasma membrane"/>
    <property type="evidence" value="ECO:0007669"/>
    <property type="project" value="UniProtKB-SubCell"/>
</dbReference>
<feature type="transmembrane region" description="Helical" evidence="6">
    <location>
        <begin position="387"/>
        <end position="413"/>
    </location>
</feature>
<feature type="transmembrane region" description="Helical" evidence="6">
    <location>
        <begin position="123"/>
        <end position="140"/>
    </location>
</feature>
<evidence type="ECO:0000256" key="3">
    <source>
        <dbReference type="ARBA" id="ARBA00022692"/>
    </source>
</evidence>
<dbReference type="EMBL" id="VANR01000005">
    <property type="protein sequence ID" value="TMM29501.1"/>
    <property type="molecule type" value="Genomic_DNA"/>
</dbReference>
<feature type="transmembrane region" description="Helical" evidence="6">
    <location>
        <begin position="180"/>
        <end position="199"/>
    </location>
</feature>
<dbReference type="InterPro" id="IPR050833">
    <property type="entry name" value="Poly_Biosynth_Transport"/>
</dbReference>
<organism evidence="7 8">
    <name type="scientific">Polaribacter aestuariivivens</name>
    <dbReference type="NCBI Taxonomy" id="2304626"/>
    <lineage>
        <taxon>Bacteria</taxon>
        <taxon>Pseudomonadati</taxon>
        <taxon>Bacteroidota</taxon>
        <taxon>Flavobacteriia</taxon>
        <taxon>Flavobacteriales</taxon>
        <taxon>Flavobacteriaceae</taxon>
    </lineage>
</organism>
<keyword evidence="5 6" id="KW-0472">Membrane</keyword>
<comment type="subcellular location">
    <subcellularLocation>
        <location evidence="1">Cell membrane</location>
        <topology evidence="1">Multi-pass membrane protein</topology>
    </subcellularLocation>
</comment>
<evidence type="ECO:0000256" key="4">
    <source>
        <dbReference type="ARBA" id="ARBA00022989"/>
    </source>
</evidence>
<keyword evidence="3 6" id="KW-0812">Transmembrane</keyword>
<evidence type="ECO:0000256" key="6">
    <source>
        <dbReference type="SAM" id="Phobius"/>
    </source>
</evidence>
<feature type="transmembrane region" description="Helical" evidence="6">
    <location>
        <begin position="152"/>
        <end position="174"/>
    </location>
</feature>
<evidence type="ECO:0000313" key="7">
    <source>
        <dbReference type="EMBL" id="TMM29501.1"/>
    </source>
</evidence>
<keyword evidence="8" id="KW-1185">Reference proteome</keyword>
<keyword evidence="4 6" id="KW-1133">Transmembrane helix</keyword>
<feature type="transmembrane region" description="Helical" evidence="6">
    <location>
        <begin position="331"/>
        <end position="350"/>
    </location>
</feature>
<feature type="transmembrane region" description="Helical" evidence="6">
    <location>
        <begin position="256"/>
        <end position="278"/>
    </location>
</feature>
<evidence type="ECO:0000256" key="2">
    <source>
        <dbReference type="ARBA" id="ARBA00022475"/>
    </source>
</evidence>
<evidence type="ECO:0000256" key="1">
    <source>
        <dbReference type="ARBA" id="ARBA00004651"/>
    </source>
</evidence>
<evidence type="ECO:0000313" key="8">
    <source>
        <dbReference type="Proteomes" id="UP000307140"/>
    </source>
</evidence>
<dbReference type="PANTHER" id="PTHR30250">
    <property type="entry name" value="PST FAMILY PREDICTED COLANIC ACID TRANSPORTER"/>
    <property type="match status" value="1"/>
</dbReference>